<reference evidence="1" key="1">
    <citation type="submission" date="2022-04" db="EMBL/GenBank/DDBJ databases">
        <title>Chromosome-scale genome assembly of Holotrichia oblita Faldermann.</title>
        <authorList>
            <person name="Rongchong L."/>
        </authorList>
    </citation>
    <scope>NUCLEOTIDE SEQUENCE</scope>
    <source>
        <strain evidence="1">81SQS9</strain>
    </source>
</reference>
<dbReference type="EMBL" id="CM043019">
    <property type="protein sequence ID" value="KAI4462231.1"/>
    <property type="molecule type" value="Genomic_DNA"/>
</dbReference>
<comment type="caution">
    <text evidence="1">The sequence shown here is derived from an EMBL/GenBank/DDBJ whole genome shotgun (WGS) entry which is preliminary data.</text>
</comment>
<accession>A0ACB9T609</accession>
<protein>
    <submittedName>
        <fullName evidence="1">Zinc finger protein</fullName>
    </submittedName>
</protein>
<evidence type="ECO:0000313" key="2">
    <source>
        <dbReference type="Proteomes" id="UP001056778"/>
    </source>
</evidence>
<gene>
    <name evidence="1" type="ORF">MML48_5g00003264</name>
</gene>
<proteinExistence type="predicted"/>
<evidence type="ECO:0000313" key="1">
    <source>
        <dbReference type="EMBL" id="KAI4462231.1"/>
    </source>
</evidence>
<keyword evidence="2" id="KW-1185">Reference proteome</keyword>
<sequence length="952" mass="109549">MVTSCCLPDCRNTDSNVSKRAFPVLHKNIYNIWIERVGIPKIKQTDPLLVAKRYRLCDRHFSDHCKLPGERKLKFGSLPTLHLPSITNNYSILDVGKTNENDSSKNNNTAVSNNSNVENKKSLQSNNNIPIDLPNVSTQVKNNITLPDPLEIEPVEKVTYSILAKELTSKSRVTSSIQNKYIDDDIQIIETNDVVIDLCDDETNDAAPADDTISIPETVDNDTATQDTSTARKDTFSLTPDNLGMICRTCLKQKDVVNLHEHKYEEVTFADILEMCAPIKLKDDTSLSQNICKTCINELLQTYHFRLKCEKSEQILSTFKTELAKSQARKKCLQDRYKNLSLRFHDYESILNEEDVQQITHPKRHDHDISTTETVFPKDDKTLKKRFYLVKGCADGKTGLDLSEIDENNAKALMNDTGQAAMTVRVGNAVCNLTKGVLQPGQEITDAMKDNLKNALVRNLNKRKMIAYSQLIKPAIRSIMTGRFTPNACLLRPKKPKKPRKRKISSDKPKYRKPVIPGVCETCNEPLNTMNEYKEHVKVTKHYLNPHICKECGNVYGDRYRLKTHWLINHQENKLHMCDICGKCYKTRNYLNLHLKSHSNVNKRGEYVCKQCGNIYGTFRDLITHKRKVHPSIEKEHCCEYCGDFFSSKGTLRHHRNRVHLKIKHEFCQICGKGFLYKSNLKKHMSVHSTQRFDCTLCNKTFKLEHRYLTHIETQHPGTDRNTKEEDEITAIECDYCEKSCRNKQLYSMHIREDHEAPMCIYCDTMLETLLELEEHAQSNHSEIPNYSCRYCGKCFSESLLLYSHLDVHKPKFYQCSLCWKKFSKGVQLQKHMVFHTREKLYTCHYCDKSFMYSSSLVIHERVHTGERPYVCDICGKGNICASSYKKHRRTHITPIPIKADSINVDDKVSVESVAVQYGTIFTDKKESDTFEVMDTKALETLVATESILADE</sequence>
<name>A0ACB9T609_HOLOL</name>
<organism evidence="1 2">
    <name type="scientific">Holotrichia oblita</name>
    <name type="common">Chafer beetle</name>
    <dbReference type="NCBI Taxonomy" id="644536"/>
    <lineage>
        <taxon>Eukaryota</taxon>
        <taxon>Metazoa</taxon>
        <taxon>Ecdysozoa</taxon>
        <taxon>Arthropoda</taxon>
        <taxon>Hexapoda</taxon>
        <taxon>Insecta</taxon>
        <taxon>Pterygota</taxon>
        <taxon>Neoptera</taxon>
        <taxon>Endopterygota</taxon>
        <taxon>Coleoptera</taxon>
        <taxon>Polyphaga</taxon>
        <taxon>Scarabaeiformia</taxon>
        <taxon>Scarabaeidae</taxon>
        <taxon>Melolonthinae</taxon>
        <taxon>Holotrichia</taxon>
    </lineage>
</organism>
<dbReference type="Proteomes" id="UP001056778">
    <property type="component" value="Chromosome 5"/>
</dbReference>